<protein>
    <recommendedName>
        <fullName evidence="3">BZIP domain-containing protein</fullName>
    </recommendedName>
</protein>
<feature type="compositionally biased region" description="Polar residues" evidence="2">
    <location>
        <begin position="180"/>
        <end position="194"/>
    </location>
</feature>
<dbReference type="Proteomes" id="UP001610335">
    <property type="component" value="Unassembled WGS sequence"/>
</dbReference>
<reference evidence="4 5" key="1">
    <citation type="submission" date="2024-07" db="EMBL/GenBank/DDBJ databases">
        <title>Section-level genome sequencing and comparative genomics of Aspergillus sections Usti and Cavernicolus.</title>
        <authorList>
            <consortium name="Lawrence Berkeley National Laboratory"/>
            <person name="Nybo J.L."/>
            <person name="Vesth T.C."/>
            <person name="Theobald S."/>
            <person name="Frisvad J.C."/>
            <person name="Larsen T.O."/>
            <person name="Kjaerboelling I."/>
            <person name="Rothschild-Mancinelli K."/>
            <person name="Lyhne E.K."/>
            <person name="Kogle M.E."/>
            <person name="Barry K."/>
            <person name="Clum A."/>
            <person name="Na H."/>
            <person name="Ledsgaard L."/>
            <person name="Lin J."/>
            <person name="Lipzen A."/>
            <person name="Kuo A."/>
            <person name="Riley R."/>
            <person name="Mondo S."/>
            <person name="LaButti K."/>
            <person name="Haridas S."/>
            <person name="Pangalinan J."/>
            <person name="Salamov A.A."/>
            <person name="Simmons B.A."/>
            <person name="Magnuson J.K."/>
            <person name="Chen J."/>
            <person name="Drula E."/>
            <person name="Henrissat B."/>
            <person name="Wiebenga A."/>
            <person name="Lubbers R.J."/>
            <person name="Gomes A.C."/>
            <person name="Makela M.R."/>
            <person name="Stajich J."/>
            <person name="Grigoriev I.V."/>
            <person name="Mortensen U.H."/>
            <person name="De vries R.P."/>
            <person name="Baker S.E."/>
            <person name="Andersen M.R."/>
        </authorList>
    </citation>
    <scope>NUCLEOTIDE SEQUENCE [LARGE SCALE GENOMIC DNA]</scope>
    <source>
        <strain evidence="4 5">CBS 600.67</strain>
    </source>
</reference>
<comment type="caution">
    <text evidence="4">The sequence shown here is derived from an EMBL/GenBank/DDBJ whole genome shotgun (WGS) entry which is preliminary data.</text>
</comment>
<feature type="domain" description="BZIP" evidence="3">
    <location>
        <begin position="59"/>
        <end position="135"/>
    </location>
</feature>
<evidence type="ECO:0000256" key="1">
    <source>
        <dbReference type="SAM" id="Coils"/>
    </source>
</evidence>
<dbReference type="InterPro" id="IPR046347">
    <property type="entry name" value="bZIP_sf"/>
</dbReference>
<dbReference type="SMART" id="SM00338">
    <property type="entry name" value="BRLZ"/>
    <property type="match status" value="1"/>
</dbReference>
<gene>
    <name evidence="4" type="ORF">BDW59DRAFT_163176</name>
</gene>
<accession>A0ABR4I776</accession>
<evidence type="ECO:0000313" key="5">
    <source>
        <dbReference type="Proteomes" id="UP001610335"/>
    </source>
</evidence>
<dbReference type="InterPro" id="IPR004827">
    <property type="entry name" value="bZIP"/>
</dbReference>
<dbReference type="EMBL" id="JBFXLS010000051">
    <property type="protein sequence ID" value="KAL2823599.1"/>
    <property type="molecule type" value="Genomic_DNA"/>
</dbReference>
<feature type="coiled-coil region" evidence="1">
    <location>
        <begin position="79"/>
        <end position="125"/>
    </location>
</feature>
<feature type="region of interest" description="Disordered" evidence="2">
    <location>
        <begin position="147"/>
        <end position="194"/>
    </location>
</feature>
<dbReference type="Pfam" id="PF11905">
    <property type="entry name" value="DUF3425"/>
    <property type="match status" value="1"/>
</dbReference>
<dbReference type="InterPro" id="IPR021833">
    <property type="entry name" value="DUF3425"/>
</dbReference>
<name>A0ABR4I776_9EURO</name>
<dbReference type="SUPFAM" id="SSF57959">
    <property type="entry name" value="Leucine zipper domain"/>
    <property type="match status" value="1"/>
</dbReference>
<evidence type="ECO:0000313" key="4">
    <source>
        <dbReference type="EMBL" id="KAL2823599.1"/>
    </source>
</evidence>
<proteinExistence type="predicted"/>
<organism evidence="4 5">
    <name type="scientific">Aspergillus cavernicola</name>
    <dbReference type="NCBI Taxonomy" id="176166"/>
    <lineage>
        <taxon>Eukaryota</taxon>
        <taxon>Fungi</taxon>
        <taxon>Dikarya</taxon>
        <taxon>Ascomycota</taxon>
        <taxon>Pezizomycotina</taxon>
        <taxon>Eurotiomycetes</taxon>
        <taxon>Eurotiomycetidae</taxon>
        <taxon>Eurotiales</taxon>
        <taxon>Aspergillaceae</taxon>
        <taxon>Aspergillus</taxon>
        <taxon>Aspergillus subgen. Nidulantes</taxon>
    </lineage>
</organism>
<dbReference type="PANTHER" id="PTHR37012">
    <property type="entry name" value="B-ZIP TRANSCRIPTION FACTOR (EUROFUNG)-RELATED"/>
    <property type="match status" value="1"/>
</dbReference>
<keyword evidence="1" id="KW-0175">Coiled coil</keyword>
<dbReference type="Gene3D" id="1.20.5.170">
    <property type="match status" value="1"/>
</dbReference>
<keyword evidence="5" id="KW-1185">Reference proteome</keyword>
<evidence type="ECO:0000259" key="3">
    <source>
        <dbReference type="SMART" id="SM00338"/>
    </source>
</evidence>
<evidence type="ECO:0000256" key="2">
    <source>
        <dbReference type="SAM" id="MobiDB-lite"/>
    </source>
</evidence>
<sequence length="482" mass="54122">MEKCGISEAAESRVGGEALGRERCKAEQCSPLDLQNHGDIMKESTEQRSFDVEQECLPESRIRRERKRLSDRLSQRTVRQRTKQRITELERQVEDLLASNPGHVLQEKILENEALRQENTELRRLIQRIGTLCMTNAVSITNAPFDSTKGCQKAHSPKMESVTTTEPGRTRDRPHPTPPEQQTSGLFTGSEGDASSTSLQLNEIFRANPGMHEDEDEAIPPVLLNDLFQSSSSDLTFDCPGTCPAECPRCNREPGWPQLLPLPCPKTSAIEKFEAWLQGVLLIYGELPREQLDSLLPASPCLAAVTCPGSCRYRLSRELADILRGKLPNTDFINITAAFWCLHRLLRYILIPDQEELGRTPSNMRPVATQSHFTVNWAHFLPWPHIRQALLVSPKDLLDTDFEQVISGGIYLSWPLGVDDAVTSISGEFASVSSREHFSCTCTSISLTENFKSHIEQAHNWCVKPIAPAFARRFPALEIVTR</sequence>
<dbReference type="CDD" id="cd14686">
    <property type="entry name" value="bZIP"/>
    <property type="match status" value="1"/>
</dbReference>
<dbReference type="PANTHER" id="PTHR37012:SF7">
    <property type="entry name" value="B-ZIP TRANSCRIPTION FACTOR (EUROFUNG)-RELATED"/>
    <property type="match status" value="1"/>
</dbReference>